<comment type="caution">
    <text evidence="2">The sequence shown here is derived from an EMBL/GenBank/DDBJ whole genome shotgun (WGS) entry which is preliminary data.</text>
</comment>
<proteinExistence type="predicted"/>
<evidence type="ECO:0000313" key="2">
    <source>
        <dbReference type="EMBL" id="MBS2965166.1"/>
    </source>
</evidence>
<dbReference type="Proteomes" id="UP000677913">
    <property type="component" value="Unassembled WGS sequence"/>
</dbReference>
<accession>A0A8J8BEG4</accession>
<dbReference type="AlphaFoldDB" id="A0A8J8BEG4"/>
<reference evidence="2" key="1">
    <citation type="submission" date="2021-04" db="EMBL/GenBank/DDBJ databases">
        <title>Genome based classification of Actinospica acidithermotolerans sp. nov., an actinobacterium isolated from an Indonesian hot spring.</title>
        <authorList>
            <person name="Kusuma A.B."/>
            <person name="Putra K.E."/>
            <person name="Nafisah S."/>
            <person name="Loh J."/>
            <person name="Nouioui I."/>
            <person name="Goodfellow M."/>
        </authorList>
    </citation>
    <scope>NUCLEOTIDE SEQUENCE</scope>
    <source>
        <strain evidence="2">DSM 45618</strain>
    </source>
</reference>
<dbReference type="RefSeq" id="WP_211469525.1">
    <property type="nucleotide sequence ID" value="NZ_JAGSXH010000072.1"/>
</dbReference>
<name>A0A8J8BEG4_9ACTN</name>
<feature type="compositionally biased region" description="Basic and acidic residues" evidence="1">
    <location>
        <begin position="19"/>
        <end position="35"/>
    </location>
</feature>
<dbReference type="EMBL" id="JAGSXH010000072">
    <property type="protein sequence ID" value="MBS2965166.1"/>
    <property type="molecule type" value="Genomic_DNA"/>
</dbReference>
<evidence type="ECO:0000313" key="3">
    <source>
        <dbReference type="Proteomes" id="UP000677913"/>
    </source>
</evidence>
<gene>
    <name evidence="2" type="ORF">KGA66_19100</name>
</gene>
<protein>
    <submittedName>
        <fullName evidence="2">Uncharacterized protein</fullName>
    </submittedName>
</protein>
<feature type="region of interest" description="Disordered" evidence="1">
    <location>
        <begin position="17"/>
        <end position="49"/>
    </location>
</feature>
<sequence>MAEPAVQYDEMVQSLEDEGVARFDAGRDRRGEQPDHTLGAAPASAEPEN</sequence>
<keyword evidence="3" id="KW-1185">Reference proteome</keyword>
<organism evidence="2 3">
    <name type="scientific">Actinocrinis puniceicyclus</name>
    <dbReference type="NCBI Taxonomy" id="977794"/>
    <lineage>
        <taxon>Bacteria</taxon>
        <taxon>Bacillati</taxon>
        <taxon>Actinomycetota</taxon>
        <taxon>Actinomycetes</taxon>
        <taxon>Catenulisporales</taxon>
        <taxon>Actinospicaceae</taxon>
        <taxon>Actinocrinis</taxon>
    </lineage>
</organism>
<evidence type="ECO:0000256" key="1">
    <source>
        <dbReference type="SAM" id="MobiDB-lite"/>
    </source>
</evidence>